<evidence type="ECO:0000256" key="2">
    <source>
        <dbReference type="ARBA" id="ARBA00022473"/>
    </source>
</evidence>
<evidence type="ECO:0000256" key="5">
    <source>
        <dbReference type="ARBA" id="ARBA00023136"/>
    </source>
</evidence>
<dbReference type="GO" id="GO:0051258">
    <property type="term" value="P:protein polymerization"/>
    <property type="evidence" value="ECO:0007669"/>
    <property type="project" value="UniProtKB-ARBA"/>
</dbReference>
<dbReference type="EnsemblPlants" id="Ma09_t20450.1">
    <property type="protein sequence ID" value="Ma09_p20450.1"/>
    <property type="gene ID" value="Ma09_g20450"/>
</dbReference>
<dbReference type="InterPro" id="IPR010369">
    <property type="entry name" value="SOK"/>
</dbReference>
<dbReference type="Pfam" id="PF06136">
    <property type="entry name" value="SOK"/>
    <property type="match status" value="1"/>
</dbReference>
<keyword evidence="12" id="KW-1185">Reference proteome</keyword>
<keyword evidence="3" id="KW-1003">Cell membrane</keyword>
<dbReference type="GO" id="GO:0090708">
    <property type="term" value="P:specification of plant organ axis polarity"/>
    <property type="evidence" value="ECO:0007669"/>
    <property type="project" value="UniProtKB-ARBA"/>
</dbReference>
<feature type="region of interest" description="Disordered" evidence="9">
    <location>
        <begin position="436"/>
        <end position="461"/>
    </location>
</feature>
<dbReference type="Proteomes" id="UP000012960">
    <property type="component" value="Unplaced"/>
</dbReference>
<dbReference type="PIRSF" id="PIRSF031043">
    <property type="entry name" value="UCP031043"/>
    <property type="match status" value="1"/>
</dbReference>
<dbReference type="InterPro" id="IPR021182">
    <property type="entry name" value="SOK_magnoliopsida"/>
</dbReference>
<keyword evidence="6" id="KW-0131">Cell cycle</keyword>
<feature type="domain" description="SOSEKI DIX-like" evidence="10">
    <location>
        <begin position="40"/>
        <end position="127"/>
    </location>
</feature>
<dbReference type="OrthoDB" id="1280899at2759"/>
<dbReference type="GO" id="GO:2000067">
    <property type="term" value="P:regulation of root morphogenesis"/>
    <property type="evidence" value="ECO:0007669"/>
    <property type="project" value="UniProtKB-ARBA"/>
</dbReference>
<comment type="subcellular location">
    <subcellularLocation>
        <location evidence="1">Cell membrane</location>
        <topology evidence="1">Peripheral membrane protein</topology>
        <orientation evidence="1">Cytoplasmic side</orientation>
    </subcellularLocation>
</comment>
<evidence type="ECO:0000256" key="1">
    <source>
        <dbReference type="ARBA" id="ARBA00004413"/>
    </source>
</evidence>
<accession>A0A804KLS1</accession>
<protein>
    <recommendedName>
        <fullName evidence="10">SOSEKI DIX-like domain-containing protein</fullName>
    </recommendedName>
</protein>
<proteinExistence type="inferred from homology"/>
<evidence type="ECO:0000256" key="8">
    <source>
        <dbReference type="ARBA" id="ARBA00046534"/>
    </source>
</evidence>
<evidence type="ECO:0000256" key="4">
    <source>
        <dbReference type="ARBA" id="ARBA00022618"/>
    </source>
</evidence>
<evidence type="ECO:0000313" key="11">
    <source>
        <dbReference type="EnsemblPlants" id="Ma09_p20450.1"/>
    </source>
</evidence>
<dbReference type="GO" id="GO:0051302">
    <property type="term" value="P:regulation of cell division"/>
    <property type="evidence" value="ECO:0007669"/>
    <property type="project" value="UniProtKB-ARBA"/>
</dbReference>
<feature type="compositionally biased region" description="Polar residues" evidence="9">
    <location>
        <begin position="223"/>
        <end position="233"/>
    </location>
</feature>
<evidence type="ECO:0000256" key="7">
    <source>
        <dbReference type="ARBA" id="ARBA00024211"/>
    </source>
</evidence>
<feature type="compositionally biased region" description="Pro residues" evidence="9">
    <location>
        <begin position="180"/>
        <end position="193"/>
    </location>
</feature>
<comment type="similarity">
    <text evidence="7">Belongs to the SOSEKI family.</text>
</comment>
<dbReference type="PANTHER" id="PTHR31083:SF6">
    <property type="entry name" value="PROTEIN SOSEKI 3"/>
    <property type="match status" value="1"/>
</dbReference>
<comment type="subunit">
    <text evidence="8">Homodimer. Forms long polymer filaments with other SOKs proteins polymers (e.g. SOK1, SOK2, SOK3 and SOK4) crucial for polar localization and biological activity. Binds to ANGUSTIFOLIA (AN).</text>
</comment>
<dbReference type="Gramene" id="Ma09_t20450.1">
    <property type="protein sequence ID" value="Ma09_p20450.1"/>
    <property type="gene ID" value="Ma09_g20450"/>
</dbReference>
<keyword evidence="5" id="KW-0472">Membrane</keyword>
<evidence type="ECO:0000256" key="3">
    <source>
        <dbReference type="ARBA" id="ARBA00022475"/>
    </source>
</evidence>
<organism evidence="11 12">
    <name type="scientific">Musa acuminata subsp. malaccensis</name>
    <name type="common">Wild banana</name>
    <name type="synonym">Musa malaccensis</name>
    <dbReference type="NCBI Taxonomy" id="214687"/>
    <lineage>
        <taxon>Eukaryota</taxon>
        <taxon>Viridiplantae</taxon>
        <taxon>Streptophyta</taxon>
        <taxon>Embryophyta</taxon>
        <taxon>Tracheophyta</taxon>
        <taxon>Spermatophyta</taxon>
        <taxon>Magnoliopsida</taxon>
        <taxon>Liliopsida</taxon>
        <taxon>Zingiberales</taxon>
        <taxon>Musaceae</taxon>
        <taxon>Musa</taxon>
    </lineage>
</organism>
<reference evidence="11" key="1">
    <citation type="submission" date="2021-05" db="UniProtKB">
        <authorList>
            <consortium name="EnsemblPlants"/>
        </authorList>
    </citation>
    <scope>IDENTIFICATION</scope>
    <source>
        <strain evidence="11">subsp. malaccensis</strain>
    </source>
</reference>
<keyword evidence="2" id="KW-0217">Developmental protein</keyword>
<feature type="region of interest" description="Disordered" evidence="9">
    <location>
        <begin position="176"/>
        <end position="196"/>
    </location>
</feature>
<dbReference type="InterPro" id="IPR048351">
    <property type="entry name" value="SOK_DIX"/>
</dbReference>
<evidence type="ECO:0000313" key="12">
    <source>
        <dbReference type="Proteomes" id="UP000012960"/>
    </source>
</evidence>
<keyword evidence="4" id="KW-0132">Cell division</keyword>
<feature type="region of interest" description="Disordered" evidence="9">
    <location>
        <begin position="1"/>
        <end position="21"/>
    </location>
</feature>
<feature type="compositionally biased region" description="Basic residues" evidence="9">
    <location>
        <begin position="1"/>
        <end position="10"/>
    </location>
</feature>
<sequence>MDARMMRRHASQASPERSKVWTEPALKQRLQERQRGGKIPVVYYLCRNRHLEHPHFIEVPLSSPEGLYLRDVIDRLNVLRGKGMAAMYSWSSKRSYKNGFVWHDLSEDDLILPSQGNEYVLKGSELLDQTPPDRNSHGISNGMTQNLKYPMQEPPAICYKGQEASCSSSSAMIMIREPKLPPPSPKQPTPPHSPAAQGYVLCPSACRSGSLGNFSPKPGARTSPPSALGSPNSMEYRICKPIGAQDASTQTDDRGSMSHGSITRIVGVPTDDRPRNEQTMCSKEELETKNVERSPPLTLPSDPSCGKMNTLESLIRDEVSRRNNFRIMEAEEVFLPNRSKFKATNMLMHLITCGSTSVKDHYGLGFMPTYRTRFTGTSFSSPLSANSMVLGGINGLPEGRREIGVSLKKKGHFSGSMIETNKYKEEIVEGVSSLKRSSSFGEERNHNMPHSRRNKEKEADSAQLKCLPSTMKISSCTQSRDNQNGTLMSQISEIMGNSSGKFSPLNSSYGENERIIDKGSSVRSEFYREEKEKVIKIEERLKSGARFIIESRSLGDDIEDTSE</sequence>
<feature type="compositionally biased region" description="Basic and acidic residues" evidence="9">
    <location>
        <begin position="270"/>
        <end position="292"/>
    </location>
</feature>
<evidence type="ECO:0000259" key="10">
    <source>
        <dbReference type="Pfam" id="PF06136"/>
    </source>
</evidence>
<feature type="region of interest" description="Disordered" evidence="9">
    <location>
        <begin position="213"/>
        <end position="305"/>
    </location>
</feature>
<evidence type="ECO:0000256" key="6">
    <source>
        <dbReference type="ARBA" id="ARBA00023306"/>
    </source>
</evidence>
<name>A0A804KLS1_MUSAM</name>
<dbReference type="GO" id="GO:0051301">
    <property type="term" value="P:cell division"/>
    <property type="evidence" value="ECO:0007669"/>
    <property type="project" value="UniProtKB-KW"/>
</dbReference>
<dbReference type="OMA" id="SSAMIMI"/>
<dbReference type="InParanoid" id="A0A804KLS1"/>
<evidence type="ECO:0000256" key="9">
    <source>
        <dbReference type="SAM" id="MobiDB-lite"/>
    </source>
</evidence>
<dbReference type="GO" id="GO:0005886">
    <property type="term" value="C:plasma membrane"/>
    <property type="evidence" value="ECO:0007669"/>
    <property type="project" value="UniProtKB-SubCell"/>
</dbReference>
<dbReference type="AlphaFoldDB" id="A0A804KLS1"/>
<dbReference type="PANTHER" id="PTHR31083">
    <property type="entry name" value="UPSTREAM OF FLC PROTEIN (DUF966)"/>
    <property type="match status" value="1"/>
</dbReference>